<evidence type="ECO:0000256" key="1">
    <source>
        <dbReference type="SAM" id="MobiDB-lite"/>
    </source>
</evidence>
<sequence>MNNSITYTLLVEQPKLGPKSYRQKGKISIRKLNPFACLYVNDTDLSANISSTINENYIVLVQLKSDSNTSNNIRDCELKGNKSSTGRYDEDKNAILFEFPDLHFTKIGNYKIEYQLYKLVDVKIENSNILSKNWIFIESQVKDIKIVTTRTLYGKPDLSLNAGKISKVAYKQIQPTKSTDLNQIFDDSVENFFNDVKSSSQKNIAQDLLISNSNDSFKNNPNSNSNPASNSYKNEVNDIQEPTPNHPSLPFAYNNYNFLLNGSSTLNSSTSAAFNDSASASLHLAASAPTNSNTSTAPLVRANKLNGSILTCPQTASSFKPLDESYFAPHFNLLQESRSITPSSASSSLYSSPMTYDSSSPNLANGIQFPNILDQNNTTTTTNNNININNSNSNINNNSLLNFDTGFRVMNEPEAQFKNDQYSNYNYMDFNLYGLIN</sequence>
<dbReference type="InParanoid" id="A0A1D2VNV2"/>
<dbReference type="GeneID" id="30964746"/>
<gene>
    <name evidence="2" type="ORF">ASCRUDRAFT_5304</name>
</gene>
<dbReference type="EMBL" id="KV454475">
    <property type="protein sequence ID" value="ODV63274.1"/>
    <property type="molecule type" value="Genomic_DNA"/>
</dbReference>
<accession>A0A1D2VNV2</accession>
<feature type="compositionally biased region" description="Low complexity" evidence="1">
    <location>
        <begin position="213"/>
        <end position="234"/>
    </location>
</feature>
<organism evidence="2 3">
    <name type="scientific">Ascoidea rubescens DSM 1968</name>
    <dbReference type="NCBI Taxonomy" id="1344418"/>
    <lineage>
        <taxon>Eukaryota</taxon>
        <taxon>Fungi</taxon>
        <taxon>Dikarya</taxon>
        <taxon>Ascomycota</taxon>
        <taxon>Saccharomycotina</taxon>
        <taxon>Saccharomycetes</taxon>
        <taxon>Ascoideaceae</taxon>
        <taxon>Ascoidea</taxon>
    </lineage>
</organism>
<dbReference type="AlphaFoldDB" id="A0A1D2VNV2"/>
<evidence type="ECO:0008006" key="4">
    <source>
        <dbReference type="Google" id="ProtNLM"/>
    </source>
</evidence>
<proteinExistence type="predicted"/>
<keyword evidence="3" id="KW-1185">Reference proteome</keyword>
<evidence type="ECO:0000313" key="3">
    <source>
        <dbReference type="Proteomes" id="UP000095038"/>
    </source>
</evidence>
<dbReference type="Proteomes" id="UP000095038">
    <property type="component" value="Unassembled WGS sequence"/>
</dbReference>
<feature type="region of interest" description="Disordered" evidence="1">
    <location>
        <begin position="213"/>
        <end position="247"/>
    </location>
</feature>
<protein>
    <recommendedName>
        <fullName evidence="4">Velvet domain-containing protein</fullName>
    </recommendedName>
</protein>
<name>A0A1D2VNV2_9ASCO</name>
<dbReference type="RefSeq" id="XP_020049581.1">
    <property type="nucleotide sequence ID" value="XM_020191110.1"/>
</dbReference>
<reference evidence="3" key="1">
    <citation type="submission" date="2016-05" db="EMBL/GenBank/DDBJ databases">
        <title>Comparative genomics of biotechnologically important yeasts.</title>
        <authorList>
            <consortium name="DOE Joint Genome Institute"/>
            <person name="Riley R."/>
            <person name="Haridas S."/>
            <person name="Wolfe K.H."/>
            <person name="Lopes M.R."/>
            <person name="Hittinger C.T."/>
            <person name="Goker M."/>
            <person name="Salamov A."/>
            <person name="Wisecaver J."/>
            <person name="Long T.M."/>
            <person name="Aerts A.L."/>
            <person name="Barry K."/>
            <person name="Choi C."/>
            <person name="Clum A."/>
            <person name="Coughlan A.Y."/>
            <person name="Deshpande S."/>
            <person name="Douglass A.P."/>
            <person name="Hanson S.J."/>
            <person name="Klenk H.-P."/>
            <person name="Labutti K."/>
            <person name="Lapidus A."/>
            <person name="Lindquist E."/>
            <person name="Lipzen A."/>
            <person name="Meier-Kolthoff J.P."/>
            <person name="Ohm R.A."/>
            <person name="Otillar R.P."/>
            <person name="Pangilinan J."/>
            <person name="Peng Y."/>
            <person name="Rokas A."/>
            <person name="Rosa C.A."/>
            <person name="Scheuner C."/>
            <person name="Sibirny A.A."/>
            <person name="Slot J.C."/>
            <person name="Stielow J.B."/>
            <person name="Sun H."/>
            <person name="Kurtzman C.P."/>
            <person name="Blackwell M."/>
            <person name="Grigoriev I.V."/>
            <person name="Jeffries T.W."/>
        </authorList>
    </citation>
    <scope>NUCLEOTIDE SEQUENCE [LARGE SCALE GENOMIC DNA]</scope>
    <source>
        <strain evidence="3">DSM 1968</strain>
    </source>
</reference>
<evidence type="ECO:0000313" key="2">
    <source>
        <dbReference type="EMBL" id="ODV63274.1"/>
    </source>
</evidence>